<evidence type="ECO:0000256" key="1">
    <source>
        <dbReference type="ARBA" id="ARBA00001974"/>
    </source>
</evidence>
<dbReference type="PROSITE" id="PS00070">
    <property type="entry name" value="ALDEHYDE_DEHYDR_CYS"/>
    <property type="match status" value="1"/>
</dbReference>
<evidence type="ECO:0000256" key="18">
    <source>
        <dbReference type="PIRNR" id="PIRNR000197"/>
    </source>
</evidence>
<evidence type="ECO:0000313" key="25">
    <source>
        <dbReference type="Proteomes" id="UP000509790"/>
    </source>
</evidence>
<dbReference type="InterPro" id="IPR002872">
    <property type="entry name" value="Proline_DH_dom"/>
</dbReference>
<name>A0A859IDM8_GLAPU</name>
<dbReference type="Pfam" id="PF01619">
    <property type="entry name" value="Pro_dh"/>
    <property type="match status" value="1"/>
</dbReference>
<dbReference type="SUPFAM" id="SSF51730">
    <property type="entry name" value="FAD-linked oxidoreductase"/>
    <property type="match status" value="1"/>
</dbReference>
<dbReference type="PANTHER" id="PTHR42862:SF1">
    <property type="entry name" value="DELTA-1-PYRROLINE-5-CARBOXYLATE DEHYDROGENASE 2, ISOFORM A-RELATED"/>
    <property type="match status" value="1"/>
</dbReference>
<dbReference type="InterPro" id="IPR015590">
    <property type="entry name" value="Aldehyde_DH_dom"/>
</dbReference>
<feature type="domain" description="Proline dehydrogenase" evidence="21">
    <location>
        <begin position="189"/>
        <end position="483"/>
    </location>
</feature>
<organism evidence="24 25">
    <name type="scientific">Glaesserella parasuis</name>
    <name type="common">Haemophilus parasuis</name>
    <dbReference type="NCBI Taxonomy" id="738"/>
    <lineage>
        <taxon>Bacteria</taxon>
        <taxon>Pseudomonadati</taxon>
        <taxon>Pseudomonadota</taxon>
        <taxon>Gammaproteobacteria</taxon>
        <taxon>Pasteurellales</taxon>
        <taxon>Pasteurellaceae</taxon>
        <taxon>Glaesserella</taxon>
    </lineage>
</organism>
<comment type="function">
    <text evidence="18">Oxidizes proline to glutamate for use as a carbon and nitrogen source.</text>
</comment>
<keyword evidence="6 18" id="KW-0274">FAD</keyword>
<dbReference type="FunFam" id="1.20.5.460:FF:000001">
    <property type="entry name" value="Bifunctional protein PutA"/>
    <property type="match status" value="1"/>
</dbReference>
<dbReference type="Gene3D" id="1.20.5.460">
    <property type="entry name" value="Single helix bin"/>
    <property type="match status" value="1"/>
</dbReference>
<evidence type="ECO:0000256" key="2">
    <source>
        <dbReference type="ARBA" id="ARBA00004739"/>
    </source>
</evidence>
<dbReference type="InterPro" id="IPR016161">
    <property type="entry name" value="Ald_DH/histidinol_DH"/>
</dbReference>
<keyword evidence="5 18" id="KW-0285">Flavoprotein</keyword>
<evidence type="ECO:0000259" key="20">
    <source>
        <dbReference type="Pfam" id="PF00171"/>
    </source>
</evidence>
<gene>
    <name evidence="24" type="primary">putA</name>
    <name evidence="24" type="ORF">FLK62_01685</name>
</gene>
<dbReference type="FunFam" id="3.20.20.220:FF:000004">
    <property type="entry name" value="Bifunctional protein PutA"/>
    <property type="match status" value="1"/>
</dbReference>
<keyword evidence="4 18" id="KW-0678">Repressor</keyword>
<dbReference type="Proteomes" id="UP000509790">
    <property type="component" value="Chromosome"/>
</dbReference>
<dbReference type="GO" id="GO:0004657">
    <property type="term" value="F:proline dehydrogenase activity"/>
    <property type="evidence" value="ECO:0007669"/>
    <property type="project" value="UniProtKB-UniRule"/>
</dbReference>
<keyword evidence="8 18" id="KW-0805">Transcription regulation</keyword>
<evidence type="ECO:0000256" key="16">
    <source>
        <dbReference type="ARBA" id="ARBA00060889"/>
    </source>
</evidence>
<evidence type="ECO:0000256" key="15">
    <source>
        <dbReference type="ARBA" id="ARBA00048779"/>
    </source>
</evidence>
<feature type="domain" description="Aldehyde dehydrogenase" evidence="20">
    <location>
        <begin position="569"/>
        <end position="1008"/>
    </location>
</feature>
<dbReference type="InterPro" id="IPR016160">
    <property type="entry name" value="Ald_DH_CS_CYS"/>
</dbReference>
<comment type="similarity">
    <text evidence="17 18">In the C-terminal section; belongs to the aldehyde dehydrogenase family.</text>
</comment>
<reference evidence="24 25" key="1">
    <citation type="submission" date="2019-06" db="EMBL/GenBank/DDBJ databases">
        <title>Complete genome sequence of Haemophilus parasuis HPS412.</title>
        <authorList>
            <person name="Yang S."/>
            <person name="Huang C."/>
        </authorList>
    </citation>
    <scope>NUCLEOTIDE SEQUENCE [LARGE SCALE GENOMIC DNA]</scope>
    <source>
        <strain evidence="24 25">HPS412</strain>
    </source>
</reference>
<dbReference type="GO" id="GO:0003842">
    <property type="term" value="F:L-glutamate gamma-semialdehyde dehydrogenase activity"/>
    <property type="evidence" value="ECO:0007669"/>
    <property type="project" value="UniProtKB-UniRule"/>
</dbReference>
<dbReference type="GO" id="GO:0003700">
    <property type="term" value="F:DNA-binding transcription factor activity"/>
    <property type="evidence" value="ECO:0007669"/>
    <property type="project" value="InterPro"/>
</dbReference>
<evidence type="ECO:0000256" key="14">
    <source>
        <dbReference type="ARBA" id="ARBA00048142"/>
    </source>
</evidence>
<dbReference type="SUPFAM" id="SSF53720">
    <property type="entry name" value="ALDH-like"/>
    <property type="match status" value="1"/>
</dbReference>
<evidence type="ECO:0000256" key="9">
    <source>
        <dbReference type="ARBA" id="ARBA00023027"/>
    </source>
</evidence>
<comment type="cofactor">
    <cofactor evidence="1 18">
        <name>FAD</name>
        <dbReference type="ChEBI" id="CHEBI:57692"/>
    </cofactor>
</comment>
<dbReference type="InterPro" id="IPR041349">
    <property type="entry name" value="PRODH"/>
</dbReference>
<dbReference type="Pfam" id="PF00171">
    <property type="entry name" value="Aldedh"/>
    <property type="match status" value="1"/>
</dbReference>
<dbReference type="AlphaFoldDB" id="A0A859IDM8"/>
<dbReference type="CDD" id="cd07125">
    <property type="entry name" value="ALDH_PutA-P5CDH"/>
    <property type="match status" value="1"/>
</dbReference>
<evidence type="ECO:0000256" key="6">
    <source>
        <dbReference type="ARBA" id="ARBA00022827"/>
    </source>
</evidence>
<keyword evidence="13" id="KW-0511">Multifunctional enzyme</keyword>
<dbReference type="GO" id="GO:0003677">
    <property type="term" value="F:DNA binding"/>
    <property type="evidence" value="ECO:0007669"/>
    <property type="project" value="UniProtKB-KW"/>
</dbReference>
<dbReference type="InterPro" id="IPR050485">
    <property type="entry name" value="Proline_metab_enzyme"/>
</dbReference>
<comment type="pathway">
    <text evidence="2 18">Amino-acid degradation; L-proline degradation into L-glutamate; L-glutamate from L-proline: step 1/2.</text>
</comment>
<dbReference type="InterPro" id="IPR016162">
    <property type="entry name" value="Ald_DH_N"/>
</dbReference>
<feature type="domain" description="Proline utilization A proline dehydrogenase N-terminal" evidence="23">
    <location>
        <begin position="14"/>
        <end position="60"/>
    </location>
</feature>
<dbReference type="UniPathway" id="UPA00261">
    <property type="reaction ID" value="UER00373"/>
</dbReference>
<dbReference type="EC" id="1.5.5.2" evidence="18"/>
<evidence type="ECO:0000256" key="8">
    <source>
        <dbReference type="ARBA" id="ARBA00023015"/>
    </source>
</evidence>
<dbReference type="EC" id="1.2.1.88" evidence="18"/>
<dbReference type="InterPro" id="IPR016163">
    <property type="entry name" value="Ald_DH_C"/>
</dbReference>
<dbReference type="InterPro" id="IPR024082">
    <property type="entry name" value="PRODH_PutA_dom_II"/>
</dbReference>
<evidence type="ECO:0000259" key="23">
    <source>
        <dbReference type="Pfam" id="PF18327"/>
    </source>
</evidence>
<comment type="pathway">
    <text evidence="3 18">Amino-acid degradation; L-proline degradation into L-glutamate; L-glutamate from L-proline: step 2/2.</text>
</comment>
<evidence type="ECO:0000256" key="12">
    <source>
        <dbReference type="ARBA" id="ARBA00023163"/>
    </source>
</evidence>
<evidence type="ECO:0000256" key="13">
    <source>
        <dbReference type="ARBA" id="ARBA00023268"/>
    </source>
</evidence>
<evidence type="ECO:0000256" key="11">
    <source>
        <dbReference type="ARBA" id="ARBA00023125"/>
    </source>
</evidence>
<dbReference type="InterPro" id="IPR025703">
    <property type="entry name" value="Bifunct_PutA"/>
</dbReference>
<evidence type="ECO:0000256" key="7">
    <source>
        <dbReference type="ARBA" id="ARBA00023002"/>
    </source>
</evidence>
<dbReference type="Gene3D" id="3.40.605.10">
    <property type="entry name" value="Aldehyde Dehydrogenase, Chain A, domain 1"/>
    <property type="match status" value="1"/>
</dbReference>
<sequence length="1203" mass="131490">MSATSHYHILPQGTAIRPTLSEHYRCDEEQLVKQLIPQARVDEHVEGIKTLTKKLVEKVRNARQKASGVDALMHEFSLSSEEGVALMCLAEALLRIPDKATADKLIRDKIAKGDWRSHVGNSPSLFVNAAAWGLVVTGKLVATHSESSLASSLSRLIQKGGEPLIRKGVDVAMRLLGKQFVTGETIQQAIKNGEKRFAMGYRYSYDMLGEAAFTEQDAKRYYDDYVASIHAVGAVSRGLGVYKSSGVSVKLSAIHPRYSLAQHKRVIDELYPRLKDLFLLAKQYDIGLNIDAEEADRLELSLDLMDRLIADPDLADFAGIGFVVQAYQKRCPYVIDYLIEKARANHRKLMIRLVKGAYWDSEVKRAQADGAEGYPVFSRKVHTDLNYVVCAKKLLSAQDVIYPQFATHNAQTLSTIYHLAQGKHFEFQCLHGMGETLYDEVVGSHNLNVQCRIYAPVGSYQTLLAYLVRRLLENGANSSFVNQIVDENLSIDDLACDPVAKAQITEGTMHPKIPLPVKLFAEQRQNSKGYDLTDAIHLKTLEAELNQLASRQYRAEPQIAGEKTENLHSRQVHNPANIAEVVGEVIEATENDVAKAFAVAEQFKAEWQNTSPIVRAEALEKMADLMEANMPQLFDLAVREAGKTLNNAIAEVREAVDFCRYYAKEVRQNPEGYRNPRGIVVAISPWNFPLAIFVGEVSSALVAGNVVLAKPAEQTSLMAYYAVSLFHQAGIPEQALQCLTGSGKVIGSALVSDPRVNGVIFTGSTDTAKNINRNLQKSAHIVPLIAETGGQNAMIVDSSALGEQVVADILNSAFDSAGQRCSALRVLYLQRDVAEHILTMLKGAMAELKVGRPQNLNTDVGPVIDKVAQERLLNHIDEMKKVAKSCYQVPIDPELSQTGIFVPPTLLEIEHINQLKHEVFGPVLHVIRFDADNLPQVMADINSTGFGLTSGLHSRIDETVDLWLESIYAGNLYVNRNTVGAVVGVQPFGGMGLSGTGPKAGGPLYLQRLVNRCEWTLSGLEGGKPADTSGLLTGIQAVLSGTELQNAQDLIASLSRQSPLGKVFKMQGITGEVNFMQFEARPVIAIGNGSLEQQIQALIAVVVSGSRAVVHSNSPLAKQAQHFAGLVIISNDFNSLANLSSLIVLEPLSLEEKAHYAERTGAILTYVENLDLALSLFPLLHEKAISINTAAAGGNASLMSEMD</sequence>
<dbReference type="InterPro" id="IPR024090">
    <property type="entry name" value="PRODH_PutA_dom_I"/>
</dbReference>
<dbReference type="Gene3D" id="1.20.5.550">
    <property type="entry name" value="Single Helix bin"/>
    <property type="match status" value="1"/>
</dbReference>
<dbReference type="InterPro" id="IPR024089">
    <property type="entry name" value="PRODH_PutA_dom_I/II"/>
</dbReference>
<dbReference type="NCBIfam" id="TIGR01238">
    <property type="entry name" value="D1pyr5carbox3"/>
    <property type="match status" value="1"/>
</dbReference>
<feature type="domain" description="Proline dehydrogenase PutA" evidence="22">
    <location>
        <begin position="69"/>
        <end position="180"/>
    </location>
</feature>
<dbReference type="GO" id="GO:0010133">
    <property type="term" value="P:L-proline catabolic process to L-glutamate"/>
    <property type="evidence" value="ECO:0007669"/>
    <property type="project" value="UniProtKB-UniRule"/>
</dbReference>
<dbReference type="Gene3D" id="3.40.309.10">
    <property type="entry name" value="Aldehyde Dehydrogenase, Chain A, domain 2"/>
    <property type="match status" value="1"/>
</dbReference>
<proteinExistence type="inferred from homology"/>
<dbReference type="RefSeq" id="WP_149350630.1">
    <property type="nucleotide sequence ID" value="NZ_CP029150.1"/>
</dbReference>
<dbReference type="InterPro" id="IPR005933">
    <property type="entry name" value="PutA_C"/>
</dbReference>
<keyword evidence="12 18" id="KW-0804">Transcription</keyword>
<dbReference type="FunFam" id="3.40.309.10:FF:000005">
    <property type="entry name" value="1-pyrroline-5-carboxylate dehydrogenase 1"/>
    <property type="match status" value="1"/>
</dbReference>
<feature type="active site" evidence="19">
    <location>
        <position position="821"/>
    </location>
</feature>
<dbReference type="Pfam" id="PF18327">
    <property type="entry name" value="PRODH"/>
    <property type="match status" value="1"/>
</dbReference>
<dbReference type="SUPFAM" id="SSF81935">
    <property type="entry name" value="N-terminal domain of bifunctional PutA protein"/>
    <property type="match status" value="1"/>
</dbReference>
<dbReference type="Pfam" id="PF14850">
    <property type="entry name" value="Pro_dh-DNA_bdg"/>
    <property type="match status" value="1"/>
</dbReference>
<comment type="similarity">
    <text evidence="16 18">In the N-terminal section; belongs to the proline dehydrogenase family.</text>
</comment>
<dbReference type="GO" id="GO:0009898">
    <property type="term" value="C:cytoplasmic side of plasma membrane"/>
    <property type="evidence" value="ECO:0007669"/>
    <property type="project" value="TreeGrafter"/>
</dbReference>
<feature type="active site" evidence="19">
    <location>
        <position position="787"/>
    </location>
</feature>
<keyword evidence="9 18" id="KW-0520">NAD</keyword>
<dbReference type="PIRSF" id="PIRSF000197">
    <property type="entry name" value="Bifunct_PutA"/>
    <property type="match status" value="1"/>
</dbReference>
<evidence type="ECO:0000256" key="4">
    <source>
        <dbReference type="ARBA" id="ARBA00022491"/>
    </source>
</evidence>
<evidence type="ECO:0000256" key="19">
    <source>
        <dbReference type="PIRSR" id="PIRSR000197-1"/>
    </source>
</evidence>
<evidence type="ECO:0000256" key="10">
    <source>
        <dbReference type="ARBA" id="ARBA00023062"/>
    </source>
</evidence>
<dbReference type="Gene3D" id="3.20.20.220">
    <property type="match status" value="1"/>
</dbReference>
<dbReference type="InterPro" id="IPR029041">
    <property type="entry name" value="FAD-linked_oxidoreductase-like"/>
</dbReference>
<comment type="catalytic activity">
    <reaction evidence="15 18">
        <text>L-proline + a quinone = (S)-1-pyrroline-5-carboxylate + a quinol + H(+)</text>
        <dbReference type="Rhea" id="RHEA:23784"/>
        <dbReference type="ChEBI" id="CHEBI:15378"/>
        <dbReference type="ChEBI" id="CHEBI:17388"/>
        <dbReference type="ChEBI" id="CHEBI:24646"/>
        <dbReference type="ChEBI" id="CHEBI:60039"/>
        <dbReference type="ChEBI" id="CHEBI:132124"/>
        <dbReference type="EC" id="1.5.5.2"/>
    </reaction>
</comment>
<keyword evidence="11 18" id="KW-0238">DNA-binding</keyword>
<evidence type="ECO:0000259" key="22">
    <source>
        <dbReference type="Pfam" id="PF14850"/>
    </source>
</evidence>
<evidence type="ECO:0000256" key="3">
    <source>
        <dbReference type="ARBA" id="ARBA00004786"/>
    </source>
</evidence>
<evidence type="ECO:0000256" key="17">
    <source>
        <dbReference type="ARBA" id="ARBA00060911"/>
    </source>
</evidence>
<keyword evidence="10 18" id="KW-0642">Proline metabolism</keyword>
<evidence type="ECO:0000313" key="24">
    <source>
        <dbReference type="EMBL" id="QKY72100.1"/>
    </source>
</evidence>
<evidence type="ECO:0000256" key="5">
    <source>
        <dbReference type="ARBA" id="ARBA00022630"/>
    </source>
</evidence>
<keyword evidence="7 18" id="KW-0560">Oxidoreductase</keyword>
<accession>A0A859IDM8</accession>
<dbReference type="NCBIfam" id="NF008869">
    <property type="entry name" value="PRK11904.1"/>
    <property type="match status" value="1"/>
</dbReference>
<dbReference type="PANTHER" id="PTHR42862">
    <property type="entry name" value="DELTA-1-PYRROLINE-5-CARBOXYLATE DEHYDROGENASE 1, ISOFORM A-RELATED"/>
    <property type="match status" value="1"/>
</dbReference>
<protein>
    <recommendedName>
        <fullName evidence="18">Bifunctional protein PutA</fullName>
    </recommendedName>
    <domain>
        <recommendedName>
            <fullName evidence="18">Proline dehydrogenase</fullName>
            <ecNumber evidence="18">1.5.5.2</ecNumber>
        </recommendedName>
        <alternativeName>
            <fullName evidence="18">Proline oxidase</fullName>
        </alternativeName>
    </domain>
    <domain>
        <recommendedName>
            <fullName evidence="18">Delta-1-pyrroline-5-carboxylate dehydrogenase</fullName>
            <shortName evidence="18">P5C dehydrogenase</shortName>
            <ecNumber evidence="18">1.2.1.88</ecNumber>
        </recommendedName>
        <alternativeName>
            <fullName evidence="18">L-glutamate gamma-semialdehyde dehydrogenase</fullName>
        </alternativeName>
    </domain>
</protein>
<dbReference type="EMBL" id="CP041334">
    <property type="protein sequence ID" value="QKY72100.1"/>
    <property type="molecule type" value="Genomic_DNA"/>
</dbReference>
<comment type="catalytic activity">
    <reaction evidence="14 18">
        <text>L-glutamate 5-semialdehyde + NAD(+) + H2O = L-glutamate + NADH + 2 H(+)</text>
        <dbReference type="Rhea" id="RHEA:30235"/>
        <dbReference type="ChEBI" id="CHEBI:15377"/>
        <dbReference type="ChEBI" id="CHEBI:15378"/>
        <dbReference type="ChEBI" id="CHEBI:29985"/>
        <dbReference type="ChEBI" id="CHEBI:57540"/>
        <dbReference type="ChEBI" id="CHEBI:57945"/>
        <dbReference type="ChEBI" id="CHEBI:58066"/>
        <dbReference type="EC" id="1.2.1.88"/>
    </reaction>
</comment>
<evidence type="ECO:0000259" key="21">
    <source>
        <dbReference type="Pfam" id="PF01619"/>
    </source>
</evidence>